<protein>
    <submittedName>
        <fullName evidence="2">5241_t:CDS:1</fullName>
    </submittedName>
</protein>
<name>A0A9N9IFH6_9GLOM</name>
<dbReference type="AlphaFoldDB" id="A0A9N9IFH6"/>
<dbReference type="Proteomes" id="UP000789405">
    <property type="component" value="Unassembled WGS sequence"/>
</dbReference>
<accession>A0A9N9IFH6</accession>
<dbReference type="OrthoDB" id="2406278at2759"/>
<dbReference type="Gene3D" id="3.40.960.10">
    <property type="entry name" value="VSR Endonuclease"/>
    <property type="match status" value="1"/>
</dbReference>
<evidence type="ECO:0000313" key="3">
    <source>
        <dbReference type="Proteomes" id="UP000789405"/>
    </source>
</evidence>
<feature type="coiled-coil region" evidence="1">
    <location>
        <begin position="1"/>
        <end position="52"/>
    </location>
</feature>
<comment type="caution">
    <text evidence="2">The sequence shown here is derived from an EMBL/GenBank/DDBJ whole genome shotgun (WGS) entry which is preliminary data.</text>
</comment>
<proteinExistence type="predicted"/>
<evidence type="ECO:0000256" key="1">
    <source>
        <dbReference type="SAM" id="Coils"/>
    </source>
</evidence>
<reference evidence="2" key="1">
    <citation type="submission" date="2021-06" db="EMBL/GenBank/DDBJ databases">
        <authorList>
            <person name="Kallberg Y."/>
            <person name="Tangrot J."/>
            <person name="Rosling A."/>
        </authorList>
    </citation>
    <scope>NUCLEOTIDE SEQUENCE</scope>
    <source>
        <strain evidence="2">MA453B</strain>
    </source>
</reference>
<evidence type="ECO:0000313" key="2">
    <source>
        <dbReference type="EMBL" id="CAG8734844.1"/>
    </source>
</evidence>
<gene>
    <name evidence="2" type="ORF">DERYTH_LOCUS15453</name>
</gene>
<dbReference type="EMBL" id="CAJVPY010012541">
    <property type="protein sequence ID" value="CAG8734844.1"/>
    <property type="molecule type" value="Genomic_DNA"/>
</dbReference>
<keyword evidence="1" id="KW-0175">Coiled coil</keyword>
<feature type="non-terminal residue" evidence="2">
    <location>
        <position position="1"/>
    </location>
</feature>
<keyword evidence="3" id="KW-1185">Reference proteome</keyword>
<organism evidence="2 3">
    <name type="scientific">Dentiscutata erythropus</name>
    <dbReference type="NCBI Taxonomy" id="1348616"/>
    <lineage>
        <taxon>Eukaryota</taxon>
        <taxon>Fungi</taxon>
        <taxon>Fungi incertae sedis</taxon>
        <taxon>Mucoromycota</taxon>
        <taxon>Glomeromycotina</taxon>
        <taxon>Glomeromycetes</taxon>
        <taxon>Diversisporales</taxon>
        <taxon>Gigasporaceae</taxon>
        <taxon>Dentiscutata</taxon>
    </lineage>
</organism>
<sequence length="226" mass="26631">IYQKETTLAELKAKIAELKAEKAKLETKYGEYAKLKAETAKFKTENAKLLKRIIEKYAKNEADIAKLKIGLQYPVLEHIKATILELESRNAILRPIIEEFAKKSEYSHLVTAFGKKNRKFQAKCIQIAEEILNEKPIIEYCPPFLNGLELDAFFQKYRIALEVQESQHRFHNTGWYKDVKKLEDIVNRDRKKRCICQDNGIFLLEIWYDEKPEMVIPERIQKIEIR</sequence>